<keyword evidence="6" id="KW-0597">Phosphoprotein</keyword>
<evidence type="ECO:0000256" key="9">
    <source>
        <dbReference type="ARBA" id="ARBA00023242"/>
    </source>
</evidence>
<dbReference type="PANTHER" id="PTHR35971:SF5">
    <property type="entry name" value="OBSCURIN LIKE CYTOSKELETAL ADAPTOR 1"/>
    <property type="match status" value="1"/>
</dbReference>
<feature type="compositionally biased region" description="Basic and acidic residues" evidence="13">
    <location>
        <begin position="4855"/>
        <end position="4867"/>
    </location>
</feature>
<feature type="region of interest" description="Disordered" evidence="13">
    <location>
        <begin position="5010"/>
        <end position="5040"/>
    </location>
</feature>
<dbReference type="SMART" id="SM00326">
    <property type="entry name" value="SH3"/>
    <property type="match status" value="1"/>
</dbReference>
<feature type="coiled-coil region" evidence="12">
    <location>
        <begin position="3220"/>
        <end position="3247"/>
    </location>
</feature>
<evidence type="ECO:0000256" key="13">
    <source>
        <dbReference type="SAM" id="MobiDB-lite"/>
    </source>
</evidence>
<comment type="subcellular location">
    <subcellularLocation>
        <location evidence="2">Cytoplasm</location>
    </subcellularLocation>
    <subcellularLocation>
        <location evidence="1">Nucleus</location>
    </subcellularLocation>
</comment>
<evidence type="ECO:0000313" key="16">
    <source>
        <dbReference type="EMBL" id="KAA0201385.1"/>
    </source>
</evidence>
<keyword evidence="7" id="KW-0677">Repeat</keyword>
<dbReference type="InterPro" id="IPR013098">
    <property type="entry name" value="Ig_I-set"/>
</dbReference>
<dbReference type="InterPro" id="IPR036028">
    <property type="entry name" value="SH3-like_dom_sf"/>
</dbReference>
<dbReference type="CDD" id="cd00096">
    <property type="entry name" value="Ig"/>
    <property type="match status" value="1"/>
</dbReference>
<dbReference type="InterPro" id="IPR036179">
    <property type="entry name" value="Ig-like_dom_sf"/>
</dbReference>
<organism evidence="16">
    <name type="scientific">Hyalella azteca</name>
    <name type="common">Amphipod</name>
    <dbReference type="NCBI Taxonomy" id="294128"/>
    <lineage>
        <taxon>Eukaryota</taxon>
        <taxon>Metazoa</taxon>
        <taxon>Ecdysozoa</taxon>
        <taxon>Arthropoda</taxon>
        <taxon>Crustacea</taxon>
        <taxon>Multicrustacea</taxon>
        <taxon>Malacostraca</taxon>
        <taxon>Eumalacostraca</taxon>
        <taxon>Peracarida</taxon>
        <taxon>Amphipoda</taxon>
        <taxon>Senticaudata</taxon>
        <taxon>Talitrida</taxon>
        <taxon>Talitroidea</taxon>
        <taxon>Hyalellidae</taxon>
        <taxon>Hyalella</taxon>
    </lineage>
</organism>
<dbReference type="SMART" id="SM00409">
    <property type="entry name" value="IG"/>
    <property type="match status" value="6"/>
</dbReference>
<feature type="domain" description="Ig-like" evidence="15">
    <location>
        <begin position="5188"/>
        <end position="5277"/>
    </location>
</feature>
<feature type="domain" description="Ig-like" evidence="15">
    <location>
        <begin position="5416"/>
        <end position="5507"/>
    </location>
</feature>
<evidence type="ECO:0000256" key="1">
    <source>
        <dbReference type="ARBA" id="ARBA00004123"/>
    </source>
</evidence>
<accession>A0A6A0H8N7</accession>
<feature type="region of interest" description="Disordered" evidence="13">
    <location>
        <begin position="1812"/>
        <end position="1831"/>
    </location>
</feature>
<keyword evidence="5" id="KW-0963">Cytoplasm</keyword>
<dbReference type="FunFam" id="2.60.40.10:FF:000032">
    <property type="entry name" value="palladin isoform X1"/>
    <property type="match status" value="2"/>
</dbReference>
<evidence type="ECO:0000256" key="10">
    <source>
        <dbReference type="ARBA" id="ARBA00023319"/>
    </source>
</evidence>
<dbReference type="Gene3D" id="2.60.40.10">
    <property type="entry name" value="Immunoglobulins"/>
    <property type="match status" value="6"/>
</dbReference>
<dbReference type="PANTHER" id="PTHR35971">
    <property type="entry name" value="SI:DKEY-31G6.6"/>
    <property type="match status" value="1"/>
</dbReference>
<reference evidence="16" key="2">
    <citation type="journal article" date="2018" name="Environ. Sci. Technol.">
        <title>The Toxicogenome of Hyalella azteca: A Model for Sediment Ecotoxicology and Evolutionary Toxicology.</title>
        <authorList>
            <person name="Poynton H.C."/>
            <person name="Hasenbein S."/>
            <person name="Benoit J.B."/>
            <person name="Sepulveda M.S."/>
            <person name="Poelchau M.F."/>
            <person name="Hughes D.S.T."/>
            <person name="Murali S.C."/>
            <person name="Chen S."/>
            <person name="Glastad K.M."/>
            <person name="Goodisman M.A.D."/>
            <person name="Werren J.H."/>
            <person name="Vineis J.H."/>
            <person name="Bowen J.L."/>
            <person name="Friedrich M."/>
            <person name="Jones J."/>
            <person name="Robertson H.M."/>
            <person name="Feyereisen R."/>
            <person name="Mechler-Hickson A."/>
            <person name="Mathers N."/>
            <person name="Lee C.E."/>
            <person name="Colbourne J.K."/>
            <person name="Biales A."/>
            <person name="Johnston J.S."/>
            <person name="Wellborn G.A."/>
            <person name="Rosendale A.J."/>
            <person name="Cridge A.G."/>
            <person name="Munoz-Torres M.C."/>
            <person name="Bain P.A."/>
            <person name="Manny A.R."/>
            <person name="Major K.M."/>
            <person name="Lambert F.N."/>
            <person name="Vulpe C.D."/>
            <person name="Tuck P."/>
            <person name="Blalock B.J."/>
            <person name="Lin Y.Y."/>
            <person name="Smith M.E."/>
            <person name="Ochoa-Acuna H."/>
            <person name="Chen M.M."/>
            <person name="Childers C.P."/>
            <person name="Qu J."/>
            <person name="Dugan S."/>
            <person name="Lee S.L."/>
            <person name="Chao H."/>
            <person name="Dinh H."/>
            <person name="Han Y."/>
            <person name="Doddapaneni H."/>
            <person name="Worley K.C."/>
            <person name="Muzny D.M."/>
            <person name="Gibbs R.A."/>
            <person name="Richards S."/>
        </authorList>
    </citation>
    <scope>NUCLEOTIDE SEQUENCE</scope>
    <source>
        <strain evidence="16">HAZT.00-mixed</strain>
        <tissue evidence="16">Whole organism</tissue>
    </source>
</reference>
<evidence type="ECO:0000256" key="4">
    <source>
        <dbReference type="ARBA" id="ARBA00022443"/>
    </source>
</evidence>
<dbReference type="GO" id="GO:0005634">
    <property type="term" value="C:nucleus"/>
    <property type="evidence" value="ECO:0007669"/>
    <property type="project" value="UniProtKB-SubCell"/>
</dbReference>
<evidence type="ECO:0000259" key="15">
    <source>
        <dbReference type="PROSITE" id="PS50835"/>
    </source>
</evidence>
<dbReference type="PROSITE" id="PS50835">
    <property type="entry name" value="IG_LIKE"/>
    <property type="match status" value="4"/>
</dbReference>
<evidence type="ECO:0000256" key="11">
    <source>
        <dbReference type="PROSITE-ProRule" id="PRU00192"/>
    </source>
</evidence>
<name>A0A6A0H8N7_HYAAZ</name>
<sequence>MGKRIRKTLVTSEDEESAYINDAPQQNGGFDSLQKVEEFISGEKPSESIEVKTVLNKREALLNFEQILGEKELQIKEYFPTKLAKSIYDIHESISITDHTSHETVSELKPQEPKEMVILPDIRQQESLSVTEILTEDKEATLVEQTAKQAEAIRVQSMHESLLISEHSLQDTLNELVRSKPKEMIALPDVRQQESLSITEVMTEDKEDVFSKKDEKTAEATRVQSLQESILVTDQPLHDTFSELLQSKPNEMIAIPDVRQQESLSIIEVMIDDKEGIFTKKDDKTAEATRVQNLQESVLVTDQALHDTFSELLQSKPNEMIAIPDVRQQESLSITEVMMTDKEGKFTKKEDKTAEATSVRSLLESVLVTDQHLHDSYSELIQTRPNEMVAIPDVRQQESLSVTLTLVEDKESDLIINADKTAEAVKVHGTFESVCVTDQLSHEITNELLQLKPNEIAATPDFRPQESLSVTEVWYKDKEEEFTPKINQTVEAIRIQNLNESISITDQPSHEMFSDLVEKKPSVVNAVPDVRHLECLSVTEIIIDDKEDILATSLNKTAEATSIHNVHESICITDQTPHETLVELIRKKAHEANATPAVREHESVSVTEVLIDDKEESLKKEAFSEGQANVKHSIQESIAITQTQFMIKEGLDDSKKEKEEKARIEHSGTVSSVSVNELSVNESLGALKESENISEHCTGIYVEQNAAQINEVILSEREGGVHIEEHISDSATVLETALVSDHLSVLELESAESTANLPDDVRPKVQNIMPNALAQESLQVSEIHGFVSETEFLSKEHLTTTASGSIQESQAIEVENPIIREEAKLVDGNKLLPATTAEKSVGAYVSLDVSEVELYEGTDAFKDIVLNTETARKQNEHLQALTISEVKTESTTGEFECEKPITGCANPSTIQNESVTVDEITYHEKEACITAEKFTTGVCQEINDVQQALQINDKYALSTLGEVTLEKPLTDVASKALMTERAIEVEEQTIHLKEEQFLSKRSPDIKIESDVTVNEPAVEIRETRAQSPLKELVKQKSADKENAMTEFIEQKSVTVSEVSVSDKEFILKELLKIECQARSDFVLGLQSLQVSEDFSNFSAPEFQEIKMKLEKAKVDVRGLKAADVHEVIIQELEGLYNVKNLEKSYPTKLFEEHKPLLIEEVQLSSSLKDLPQDREVLKESIAPEIYSSTALMIEEPYMADKESGLTIESTVSQKAIFDLCEGHDSLNVTEVKSSECSEALKDVPMPSDVKAIMKLTELQRAAITSSVHVNEKEDLQQTITFDQHTAERAIDTEQSISVQEIKSQSPVREFAERAMPKTEESNVAFVPSVASVTTEISVNEKELITSESIRPTVSLESQLVSGENSIVVCQTFAQDSTMELHDKQLESCFATSEYLPKQVAMKSDVTYNEKEKEYIISKPTSDSANVNLQMGNISVEVIENRPESSLGVFQSAMAVMGQAISNIIPKKAIEIYSTLTSEKEGSVVEDKPLSALVIPTLMDTLNPLNVSETSVEDKESNFLPTKPQEEVASSNLIPYQAATMQETVAQDKESHHITTAPASSSATELISPASQPIIISEVLPETDVPERHDAKAVLCDSTIKIVSQDSVQVLVVDMQEKEKSFKEKEAQGSSATIDKEPNHPVAVIYDVNTLDHLKKLCIDERQETTASMSLQGQQVAEITEQWVQDSEMAMQIPKRDHSLAAAVIEGIQSVSVLEIEAGQKEALYETVPIPSSKNIETVPIIVPMFAPHVMHTETSEHGTTSSDTTVEFGQAQISVTGQIVAQVSQSDVLDSKKDFTNEEIKELQAEITHTESQSISVSEVSSETKEAPFESKQQMERVNIESKLVLVPRVSADVSHIITGEQEGTKLFQTPDQQYARQAFDEQKAAGTSQPLVHEKETAFCSLKEEEMKATQSLNECLSLEVSEVFSGNKEGVYQEPTAPIEHKSELKPVIMPLHIANIEETNMKEREGAVLEFDFPESSAQVNFIGLESVQTSQAVAAENEKAFEETEVLNSRAHPMIEEMQSVMISETVVDSKEGIHQQDRFPESHALKSKPVIVPMKLANVNEQTPNEIERGLRIPTIHEDMASLSVETISPLHANEPTVLGETKPFETISDLTSAAKEAIDKIYPLKVSEIEVDFKEESLPKMIPPNEARGRETAILTPFIVPSITQAEVAEHEDVCLANALTSASAKVLIDEKHAASVQQTVTIDREAKLDTASDRPDRATFAVNETHHICISEVNAEIKETETQLGEMPVSHSATAASVLAPLHVPKVSDTTICESTESIDVPKEVTSLAAVAVDAQNIAVVSQTHTSEKEESLSVVEGRKSNAKVFVDEVSSLDIKDKEQELVTTKESERNATKVLDEMKSLAVSVVNTVEEDKAFTETPTQAQLAKSELEGSALVLPDISTTMTSEKAGSFDKKFEPTRSEATAKMDSRESLKISQIMSHEKEDTMERFVFEAVSANRSIEETVAVTVDVVEAENERLKTFDEGTVNRQSIHATTVLQPMSAHSVHENFPEEREKQEISCKTESQVASTSFSGQNVVEILQSEVLDSSKSLESLPLDESQARILVNEQTPLIISEILPEQKEGFYKEETPKTETLHAKGVIAPRNVASVSETQITEKEINQARQFIEEVHAGVSMQESKYVTVYDVPINTKEGNLVVETPQLANLSSAEVLRPLNVANVDDTAVSEREEIMDLTVSSSQARRVLEEVCSVLITEIDISEIEQPTEDSLPKEKTAQATPVLMPMQSVSVSDNEVIENELPTPCQKVKDTSASVELETHRHRETAEIQSMGVIKDFTCMHPNKEKGTVVLEPSSHLTRTTQIVSESVIENEEPIKTDISHAHTVLDENETVFISSILMFDQTDTVKDEVRPTLEKALRTQPSSEHILITEVQVDQDSTFRKNEYMTDKAITSFDAQRPVTVSSVFIQETCEENGRPTSRKETAQSVPYLQEHLAVSEMKVQESTGDVIVSKPSAESAKRSISVQESVIVSQVCGSETPGDVEILRPLEDSAKILFGPQEALVVSETLSEEGLAKKIVQIEEAQAKSTTDQRSSVQVQTAEIHEEVVHLGDFVTEQISPEIREVEVLNTPSISEVQSQVNEAMPKAKKRQPEASKEKRSACDLLEVTEEAREFITEGNESGRAIATVIEGLQRAEQEDVLVLKAPQKSRDVLEILEEQQVSDIKVTKSNKIEPQRMRTETIDVQNESHPLVGTDLEEKEINIKFMAKKLNKSKKEISAEESEVVEELTAEDIEFDKPEYAHAILVIEEEFKVELSSIKPDELIAEEISEKIEEDMDDKTICLKLLQKTHEKPKMKKIVEEINNEVFNIEEHEAAPNKFVLVNEVVEENFEAKPFTVKTQLEDMTVGRIVDIPSKVAVEEPQTVQVEPAPVSEVSEREIPEKKPLSEKPEKLNIELVEEVEVLLRFPGEKEVKKPTQEICEEIQPSNVGEKIDLESRPLPRKSQIIVEKSNDVIAPEQPVEVEKKLDVKLPTKKPKKLKAELMEGSVDVMVKKPELMEPDKTQMAEIEENVDVKLPLKKPKKLKAELIEEPVDVVKKPELVEPDKTQMAEIEENVDVKLPLKKPKKLKAELIEESVDVIVKKPELVEPDETQIAEIEENVDVKLPLKKPKKLKAELIEEPVDVIVKRPELVEPDKTKIVEIEENVDVKLPVKKPKKLKAELNEESVDVIVKKHELVEPDKTQIAEVKENVDVKLPLKKPKKLKAELIEESVDVIVKKPELVEPDETQIAEIEENVDVKLPLKKPKKLKAELIEEPMDAIAKRPELVEPDKTQIAEIEENVDVKLPLKKPKKLKAELIEEPVDAIAKRPKLVEPDKTQIAEIEENVDVKVPVKKPKKLKAELIEESVDVIVKKPEMSEPDKSQCVEVEENVDVKLPLKKPKNLKAKLIEEPVNVVVKKPELVEPDKTQMAEMEENVDVKLPLKKPKKLKAELIEESVDVIVKKPELVEPDKTQIAEIEENVDVKLPLKKPKKLTAELIEESVDVIVKRPELVEPDKTQIVKIEENVDVKLPVKKPKKLKAELIEESVDVIVKKPELVEPDKTQMAEIEENVDVKLTLKKPKKLKAELIEESVDVIVKKPELVEPDKTQIIETEENVDVKLPLKKPKKLKEESIEESVDVTVKKPELVESDKTQIVEIEEKVDVKLPLKKPKKLKAESIEESVDVIEKKPELVEPDKQQIVEIDENVDGKRPLKKPKKLKAELTKESVDVIVKEPELVEPDKTQIVVPEENVDVKLPVKKPIKLTTELVEESVDIMEEKPDITQIVDRDENVDVKLPLKKPKTLKAELIEESVDVIVKKPELVEPDKTQIVEIDENVDVKLPLKKTKKLKAEFIEESIDVIVKKPELVEPDKTQIVEMDENVNVKLPLKKPKKLKAELFEESVDFIVKKPELVEPVNTQICDIEEDVDVKLPVKKPKKLTTELVEESVDVIVKKPEMVELDKTQIVEMEENVDVKLPLKKPKKLEEELIEDSVDVKLYNKVPKQIKEDLIEESGDITLKKPESVELETPQMVKIDESAEVKTVKKPKARELMKESAEVTLKKFQSIEPEKPQMADFEDNIEVKLPLKKTEHPMVNESIDLPMKLREPDSLTVEESQSVTIRKRSKPKQIVSDEQNVDIDVEAKKPETSILEEISEFDLKHVLPKPYTADSVQEEHQIVVKPDSVDFEKIDEAIQEEIQSVRLMRKPKKKYSITEETETEFIVTKPEVPTEDYKEFMPELIKKKHQEIREDVSVEIMKPTDYTTEETEEDVKIKMKSASKRYSVSEETVKSEVILQPEFTKEDSDIVKKQEMVEKKLSIGVSQPQPETIEEETESISIRKRPKKKSIITEETDERVTVRKPSKDEGPLASEFKFIPKNENDKETHQEIREDVDVSIEKPIDFTSEEATEEVNIRMKRKPRRYTIDEGSSEGNIIIHSEETEPESIVMESTEVLTQNVTMKAKSKKKTEVEKPMMSKSPSPEVPDEFTIKRKKKSYVIDDQEIEAQIRFRSSEERRDSDDLSESVLLGIRSDTSSEDDRTEQIEEVDGQFTFVKQPRQVEKKVSEETYSGDVRIPKAPRRAPCFSQAVTAKEVKVGDMLRAIATYVAEDDHENSMHLVEGERVYVIESSDHDWWFVEKHLTKERGYVPSKMLSVDADYTHYVRRRLEEKISSLPVFEKLKKGQKAEAPKITHFLESQTVADGQEVQFVVKVQGTPRPNVTWFRQTAIIKPSEEFQVFYSEDNTATLLIKEVFPEDAGLFTCVVKNLAGYAMSEAELVVDGPVSDHGSDTMLASRHGLSLRSLSRDSSVCDTMEGIPPTFAMKTINKTCEENAQFEVDVRLVAIPEPEIVWKKDGLILRDSNRIRIVRQKDVHAYRSIILIKGTRKEDEGEYQVYCKNREGEAKCSIFLKITAPEEPVFEELFSDTTVEELGTIRLVARIRGIPTPDITWSRQVSNGKKIKLENNVIARYGDEVAVLEVQHASKSDAGKYVCTATNKMGKVSHSANVTVGSDVVTFKKGLESCVVEENSQAVLECRTSRDKEVKWWKGKMEITSSERITLEHEGLTHRLVIHSAAVNDTGKYKCTFDDQSTWCNMTIKPLEEFVQKLQDVEVLEKDEAVLFVEVSSEKCQVSWHKDGEEIVGDDRMKVLVDGRIRRLIITSASVNDEGEYTCVLGDLESTCELTVRELPAEIVKDMTDQTVNKAEKASFAVELSKGDAVITWYKDGSEIRFSDHYQLSIDGKVQRLLIYNCQADDDGVYRAVVGKTECSARLKVEGQIEGDFLKKLPPQMDVISSTDAEFTVEITKEQSDVTWLRCAFHPEEARQETHVDREDRHTGRRCRVHMRIGQS</sequence>
<dbReference type="Pfam" id="PF00018">
    <property type="entry name" value="SH3_1"/>
    <property type="match status" value="1"/>
</dbReference>
<reference evidence="16" key="3">
    <citation type="submission" date="2019-06" db="EMBL/GenBank/DDBJ databases">
        <authorList>
            <person name="Poynton C."/>
            <person name="Hasenbein S."/>
            <person name="Benoit J.B."/>
            <person name="Sepulveda M.S."/>
            <person name="Poelchau M.F."/>
            <person name="Murali S.C."/>
            <person name="Chen S."/>
            <person name="Glastad K.M."/>
            <person name="Werren J.H."/>
            <person name="Vineis J.H."/>
            <person name="Bowen J.L."/>
            <person name="Friedrich M."/>
            <person name="Jones J."/>
            <person name="Robertson H.M."/>
            <person name="Feyereisen R."/>
            <person name="Mechler-Hickson A."/>
            <person name="Mathers N."/>
            <person name="Lee C.E."/>
            <person name="Colbourne J.K."/>
            <person name="Biales A."/>
            <person name="Johnston J.S."/>
            <person name="Wellborn G.A."/>
            <person name="Rosendale A.J."/>
            <person name="Cridge A.G."/>
            <person name="Munoz-Torres M.C."/>
            <person name="Bain P.A."/>
            <person name="Manny A.R."/>
            <person name="Major K.M."/>
            <person name="Lambert F.N."/>
            <person name="Vulpe C.D."/>
            <person name="Tuck P."/>
            <person name="Blalock B.J."/>
            <person name="Lin Y.-Y."/>
            <person name="Smith M.E."/>
            <person name="Ochoa-Acuna H."/>
            <person name="Chen M.-J.M."/>
            <person name="Childers C.P."/>
            <person name="Qu J."/>
            <person name="Dugan S."/>
            <person name="Lee S.L."/>
            <person name="Chao H."/>
            <person name="Dinh H."/>
            <person name="Han Y."/>
            <person name="Doddapaneni H."/>
            <person name="Worley K.C."/>
            <person name="Muzny D.M."/>
            <person name="Gibbs R.A."/>
            <person name="Richards S."/>
        </authorList>
    </citation>
    <scope>NUCLEOTIDE SEQUENCE</scope>
    <source>
        <strain evidence="16">HAZT.00-mixed</strain>
        <tissue evidence="16">Whole organism</tissue>
    </source>
</reference>
<reference evidence="16" key="1">
    <citation type="submission" date="2014-08" db="EMBL/GenBank/DDBJ databases">
        <authorList>
            <person name="Murali S."/>
            <person name="Richards S."/>
            <person name="Bandaranaike D."/>
            <person name="Bellair M."/>
            <person name="Blankenburg K."/>
            <person name="Chao H."/>
            <person name="Dinh H."/>
            <person name="Doddapaneni H."/>
            <person name="Dugan-Rocha S."/>
            <person name="Elkadiri S."/>
            <person name="Gnanaolivu R."/>
            <person name="Hughes D."/>
            <person name="Lee S."/>
            <person name="Li M."/>
            <person name="Ming W."/>
            <person name="Munidasa M."/>
            <person name="Muniz J."/>
            <person name="Nguyen L."/>
            <person name="Osuji N."/>
            <person name="Pu L.-L."/>
            <person name="Puazo M."/>
            <person name="Skinner E."/>
            <person name="Qu C."/>
            <person name="Quiroz J."/>
            <person name="Raj R."/>
            <person name="Weissenberger G."/>
            <person name="Xin Y."/>
            <person name="Zou X."/>
            <person name="Han Y."/>
            <person name="Worley K."/>
            <person name="Muzny D."/>
            <person name="Gibbs R."/>
        </authorList>
    </citation>
    <scope>NUCLEOTIDE SEQUENCE</scope>
    <source>
        <strain evidence="16">HAZT.00-mixed</strain>
        <tissue evidence="16">Whole organism</tissue>
    </source>
</reference>
<evidence type="ECO:0000256" key="12">
    <source>
        <dbReference type="SAM" id="Coils"/>
    </source>
</evidence>
<dbReference type="SMART" id="SM00408">
    <property type="entry name" value="IGc2"/>
    <property type="match status" value="6"/>
</dbReference>
<feature type="domain" description="Ig-like" evidence="15">
    <location>
        <begin position="5521"/>
        <end position="5595"/>
    </location>
</feature>
<evidence type="ECO:0000256" key="5">
    <source>
        <dbReference type="ARBA" id="ARBA00022490"/>
    </source>
</evidence>
<feature type="region of interest" description="Disordered" evidence="13">
    <location>
        <begin position="4818"/>
        <end position="4888"/>
    </location>
</feature>
<gene>
    <name evidence="16" type="ORF">HAZT_HAZT001728</name>
</gene>
<dbReference type="SUPFAM" id="SSF50044">
    <property type="entry name" value="SH3-domain"/>
    <property type="match status" value="1"/>
</dbReference>
<feature type="compositionally biased region" description="Basic and acidic residues" evidence="13">
    <location>
        <begin position="1822"/>
        <end position="1831"/>
    </location>
</feature>
<dbReference type="InterPro" id="IPR052385">
    <property type="entry name" value="Obscurin/Obscurin-like_Reg"/>
</dbReference>
<keyword evidence="10" id="KW-0393">Immunoglobulin domain</keyword>
<evidence type="ECO:0000256" key="8">
    <source>
        <dbReference type="ARBA" id="ARBA00023157"/>
    </source>
</evidence>
<keyword evidence="9" id="KW-0539">Nucleus</keyword>
<protein>
    <submittedName>
        <fullName evidence="16">Uncharacterized protein</fullName>
    </submittedName>
</protein>
<evidence type="ECO:0000259" key="14">
    <source>
        <dbReference type="PROSITE" id="PS50002"/>
    </source>
</evidence>
<feature type="domain" description="Ig-like" evidence="15">
    <location>
        <begin position="5598"/>
        <end position="5683"/>
    </location>
</feature>
<dbReference type="InterPro" id="IPR013783">
    <property type="entry name" value="Ig-like_fold"/>
</dbReference>
<evidence type="ECO:0000256" key="6">
    <source>
        <dbReference type="ARBA" id="ARBA00022553"/>
    </source>
</evidence>
<feature type="compositionally biased region" description="Basic and acidic residues" evidence="13">
    <location>
        <begin position="4875"/>
        <end position="4888"/>
    </location>
</feature>
<dbReference type="InterPro" id="IPR007110">
    <property type="entry name" value="Ig-like_dom"/>
</dbReference>
<proteinExistence type="inferred from homology"/>
<dbReference type="InterPro" id="IPR003599">
    <property type="entry name" value="Ig_sub"/>
</dbReference>
<feature type="compositionally biased region" description="Low complexity" evidence="13">
    <location>
        <begin position="1812"/>
        <end position="1821"/>
    </location>
</feature>
<keyword evidence="8" id="KW-1015">Disulfide bond</keyword>
<dbReference type="Gene3D" id="2.30.30.40">
    <property type="entry name" value="SH3 Domains"/>
    <property type="match status" value="1"/>
</dbReference>
<dbReference type="Proteomes" id="UP000711488">
    <property type="component" value="Unassembled WGS sequence"/>
</dbReference>
<keyword evidence="4 11" id="KW-0728">SH3 domain</keyword>
<dbReference type="FunFam" id="2.60.40.10:FF:000425">
    <property type="entry name" value="Myosin light chain kinase"/>
    <property type="match status" value="1"/>
</dbReference>
<keyword evidence="12" id="KW-0175">Coiled coil</keyword>
<dbReference type="InterPro" id="IPR003598">
    <property type="entry name" value="Ig_sub2"/>
</dbReference>
<comment type="similarity">
    <text evidence="3">Belongs to the protein kinase superfamily. CAMK Ser/Thr protein kinase family.</text>
</comment>
<feature type="domain" description="SH3" evidence="14">
    <location>
        <begin position="5094"/>
        <end position="5157"/>
    </location>
</feature>
<comment type="caution">
    <text evidence="16">The sequence shown here is derived from an EMBL/GenBank/DDBJ whole genome shotgun (WGS) entry which is preliminary data.</text>
</comment>
<evidence type="ECO:0000256" key="2">
    <source>
        <dbReference type="ARBA" id="ARBA00004496"/>
    </source>
</evidence>
<dbReference type="EMBL" id="JQDR03005528">
    <property type="protein sequence ID" value="KAA0201385.1"/>
    <property type="molecule type" value="Genomic_DNA"/>
</dbReference>
<dbReference type="SUPFAM" id="SSF48726">
    <property type="entry name" value="Immunoglobulin"/>
    <property type="match status" value="6"/>
</dbReference>
<dbReference type="GO" id="GO:0005737">
    <property type="term" value="C:cytoplasm"/>
    <property type="evidence" value="ECO:0007669"/>
    <property type="project" value="UniProtKB-SubCell"/>
</dbReference>
<evidence type="ECO:0000256" key="7">
    <source>
        <dbReference type="ARBA" id="ARBA00022737"/>
    </source>
</evidence>
<feature type="compositionally biased region" description="Basic and acidic residues" evidence="13">
    <location>
        <begin position="5010"/>
        <end position="5019"/>
    </location>
</feature>
<dbReference type="CDD" id="cd11856">
    <property type="entry name" value="SH3_p47phox_like"/>
    <property type="match status" value="1"/>
</dbReference>
<dbReference type="InterPro" id="IPR001452">
    <property type="entry name" value="SH3_domain"/>
</dbReference>
<dbReference type="PROSITE" id="PS50002">
    <property type="entry name" value="SH3"/>
    <property type="match status" value="1"/>
</dbReference>
<feature type="region of interest" description="Disordered" evidence="13">
    <location>
        <begin position="4958"/>
        <end position="4985"/>
    </location>
</feature>
<dbReference type="FunFam" id="2.60.40.10:FF:000050">
    <property type="entry name" value="Titin isoform B"/>
    <property type="match status" value="2"/>
</dbReference>
<dbReference type="Pfam" id="PF07679">
    <property type="entry name" value="I-set"/>
    <property type="match status" value="6"/>
</dbReference>
<evidence type="ECO:0000256" key="3">
    <source>
        <dbReference type="ARBA" id="ARBA00006692"/>
    </source>
</evidence>